<dbReference type="OrthoDB" id="76567at2759"/>
<keyword evidence="3" id="KW-1185">Reference proteome</keyword>
<sequence length="184" mass="20832">MYNPATMSLNIELDLGTETSGSFLSDLGSSIRSYPYKGVKQFLGTLEMELRRQEEDFDVSECVLFTGVNKQAVNRDFLNSDDQIIQRCWNFYDCPQNLILIKMRVSRAHEIATQQFERQSFKSLGPMGLDDVSSNFRICHFCGKTTAPQSNLTVNSSPRDFRGAAQNDGHRSSLSPVFQNPRQS</sequence>
<dbReference type="EMBL" id="CAJVRC010000884">
    <property type="protein sequence ID" value="CAG8904504.1"/>
    <property type="molecule type" value="Genomic_DNA"/>
</dbReference>
<evidence type="ECO:0000256" key="1">
    <source>
        <dbReference type="SAM" id="MobiDB-lite"/>
    </source>
</evidence>
<organism evidence="2 3">
    <name type="scientific">Penicillium egyptiacum</name>
    <dbReference type="NCBI Taxonomy" id="1303716"/>
    <lineage>
        <taxon>Eukaryota</taxon>
        <taxon>Fungi</taxon>
        <taxon>Dikarya</taxon>
        <taxon>Ascomycota</taxon>
        <taxon>Pezizomycotina</taxon>
        <taxon>Eurotiomycetes</taxon>
        <taxon>Eurotiomycetidae</taxon>
        <taxon>Eurotiales</taxon>
        <taxon>Aspergillaceae</taxon>
        <taxon>Penicillium</taxon>
    </lineage>
</organism>
<dbReference type="Proteomes" id="UP001154252">
    <property type="component" value="Unassembled WGS sequence"/>
</dbReference>
<dbReference type="AlphaFoldDB" id="A0A9W4KGM4"/>
<protein>
    <submittedName>
        <fullName evidence="2">Uncharacterized protein</fullName>
    </submittedName>
</protein>
<evidence type="ECO:0000313" key="3">
    <source>
        <dbReference type="Proteomes" id="UP001154252"/>
    </source>
</evidence>
<proteinExistence type="predicted"/>
<accession>A0A9W4KGM4</accession>
<name>A0A9W4KGM4_9EURO</name>
<reference evidence="2" key="1">
    <citation type="submission" date="2021-07" db="EMBL/GenBank/DDBJ databases">
        <authorList>
            <person name="Branca A.L. A."/>
        </authorList>
    </citation>
    <scope>NUCLEOTIDE SEQUENCE</scope>
</reference>
<comment type="caution">
    <text evidence="2">The sequence shown here is derived from an EMBL/GenBank/DDBJ whole genome shotgun (WGS) entry which is preliminary data.</text>
</comment>
<feature type="region of interest" description="Disordered" evidence="1">
    <location>
        <begin position="153"/>
        <end position="184"/>
    </location>
</feature>
<evidence type="ECO:0000313" key="2">
    <source>
        <dbReference type="EMBL" id="CAG8904504.1"/>
    </source>
</evidence>
<feature type="compositionally biased region" description="Polar residues" evidence="1">
    <location>
        <begin position="172"/>
        <end position="184"/>
    </location>
</feature>
<gene>
    <name evidence="2" type="ORF">PEGY_LOCUS7815</name>
</gene>